<evidence type="ECO:0000313" key="1">
    <source>
        <dbReference type="EMBL" id="KAJ0173038.1"/>
    </source>
</evidence>
<evidence type="ECO:0000313" key="2">
    <source>
        <dbReference type="Proteomes" id="UP000824533"/>
    </source>
</evidence>
<dbReference type="EMBL" id="CM034406">
    <property type="protein sequence ID" value="KAJ0173038.1"/>
    <property type="molecule type" value="Genomic_DNA"/>
</dbReference>
<organism evidence="1 2">
    <name type="scientific">Dendrolimus kikuchii</name>
    <dbReference type="NCBI Taxonomy" id="765133"/>
    <lineage>
        <taxon>Eukaryota</taxon>
        <taxon>Metazoa</taxon>
        <taxon>Ecdysozoa</taxon>
        <taxon>Arthropoda</taxon>
        <taxon>Hexapoda</taxon>
        <taxon>Insecta</taxon>
        <taxon>Pterygota</taxon>
        <taxon>Neoptera</taxon>
        <taxon>Endopterygota</taxon>
        <taxon>Lepidoptera</taxon>
        <taxon>Glossata</taxon>
        <taxon>Ditrysia</taxon>
        <taxon>Bombycoidea</taxon>
        <taxon>Lasiocampidae</taxon>
        <taxon>Dendrolimus</taxon>
    </lineage>
</organism>
<reference evidence="1 2" key="1">
    <citation type="journal article" date="2021" name="Front. Genet.">
        <title>Chromosome-Level Genome Assembly Reveals Significant Gene Expansion in the Toll and IMD Signaling Pathways of Dendrolimus kikuchii.</title>
        <authorList>
            <person name="Zhou J."/>
            <person name="Wu P."/>
            <person name="Xiong Z."/>
            <person name="Liu N."/>
            <person name="Zhao N."/>
            <person name="Ji M."/>
            <person name="Qiu Y."/>
            <person name="Yang B."/>
        </authorList>
    </citation>
    <scope>NUCLEOTIDE SEQUENCE [LARGE SCALE GENOMIC DNA]</scope>
    <source>
        <tissue evidence="1">Thorax excepted</tissue>
    </source>
</reference>
<name>A0ACC1CNB9_9NEOP</name>
<protein>
    <submittedName>
        <fullName evidence="1">Uncharacterized protein</fullName>
    </submittedName>
</protein>
<accession>A0ACC1CNB9</accession>
<proteinExistence type="predicted"/>
<gene>
    <name evidence="1" type="ORF">K1T71_011214</name>
</gene>
<comment type="caution">
    <text evidence="1">The sequence shown here is derived from an EMBL/GenBank/DDBJ whole genome shotgun (WGS) entry which is preliminary data.</text>
</comment>
<sequence length="387" mass="43023">MNESSRNMLEIPDNISEASFVTSVEDPSYRVDQCTQTPPSGKSRPRTLQRYHTTDHIYEKSPYRAQRLKYECRPKSIGLSSSYPFITRLPIDETGCNSKFKVSVTDSPAISVTPPHSLEYGCPKGGTSPNESTTPNGMVSNKSAATVLLSPGYLQGHCQCNQSIKSVSEVALTMPMIPGWNEVPQQNGESEDLSWRRLHMSRAKLKATATTSELLSGFAMVAMVELQINEPTNVPEWLFVMFAVCTTVLVAVHIFALMISTYLLPNIDAVSKMESPGGPARALQDSPHERMRGFIELAWAFSTVLGLFLFLVEIAILCWVKFWDYSFAAATAATVIVIPVLIVFVAFAIHFYHSLVVQKCETTVKDIEQLECMKRELDTATVKVNMF</sequence>
<dbReference type="Proteomes" id="UP000824533">
    <property type="component" value="Linkage Group LG20"/>
</dbReference>
<keyword evidence="2" id="KW-1185">Reference proteome</keyword>